<reference evidence="1 2" key="1">
    <citation type="submission" date="2023-09" db="EMBL/GenBank/DDBJ databases">
        <authorList>
            <person name="Rey-Velasco X."/>
        </authorList>
    </citation>
    <scope>NUCLEOTIDE SEQUENCE [LARGE SCALE GENOMIC DNA]</scope>
    <source>
        <strain evidence="1 2">P007</strain>
    </source>
</reference>
<protein>
    <submittedName>
        <fullName evidence="1">Uncharacterized protein</fullName>
    </submittedName>
</protein>
<accession>A0ABU3BH09</accession>
<proteinExistence type="predicted"/>
<evidence type="ECO:0000313" key="2">
    <source>
        <dbReference type="Proteomes" id="UP001250662"/>
    </source>
</evidence>
<dbReference type="RefSeq" id="WP_311387530.1">
    <property type="nucleotide sequence ID" value="NZ_JAVRHU010000002.1"/>
</dbReference>
<evidence type="ECO:0000313" key="1">
    <source>
        <dbReference type="EMBL" id="MDT0621455.1"/>
    </source>
</evidence>
<sequence length="46" mass="5518">MKHAVKKEKIINTTRVFTEGSQVYIHIGRKRKFQVPLRWIPVIIQE</sequence>
<dbReference type="EMBL" id="JAVRHU010000002">
    <property type="protein sequence ID" value="MDT0621455.1"/>
    <property type="molecule type" value="Genomic_DNA"/>
</dbReference>
<name>A0ABU3BH09_9FLAO</name>
<comment type="caution">
    <text evidence="1">The sequence shown here is derived from an EMBL/GenBank/DDBJ whole genome shotgun (WGS) entry which is preliminary data.</text>
</comment>
<organism evidence="1 2">
    <name type="scientific">Croceitalea vernalis</name>
    <dbReference type="NCBI Taxonomy" id="3075599"/>
    <lineage>
        <taxon>Bacteria</taxon>
        <taxon>Pseudomonadati</taxon>
        <taxon>Bacteroidota</taxon>
        <taxon>Flavobacteriia</taxon>
        <taxon>Flavobacteriales</taxon>
        <taxon>Flavobacteriaceae</taxon>
        <taxon>Croceitalea</taxon>
    </lineage>
</organism>
<keyword evidence="2" id="KW-1185">Reference proteome</keyword>
<dbReference type="Proteomes" id="UP001250662">
    <property type="component" value="Unassembled WGS sequence"/>
</dbReference>
<gene>
    <name evidence="1" type="ORF">RM520_07455</name>
</gene>